<evidence type="ECO:0000256" key="1">
    <source>
        <dbReference type="SAM" id="MobiDB-lite"/>
    </source>
</evidence>
<protein>
    <submittedName>
        <fullName evidence="2">Uncharacterized protein</fullName>
    </submittedName>
</protein>
<accession>M9M475</accession>
<feature type="compositionally biased region" description="Basic residues" evidence="1">
    <location>
        <begin position="317"/>
        <end position="327"/>
    </location>
</feature>
<gene>
    <name evidence="2" type="ORF">PANT_14c00072</name>
</gene>
<reference evidence="3" key="1">
    <citation type="journal article" date="2013" name="Genome Announc.">
        <title>Genome sequence of the basidiomycetous yeast Pseudozyma antarctica T-34, a producer of the glycolipid biosurfactants mannosylerythritol lipids.</title>
        <authorList>
            <person name="Morita T."/>
            <person name="Koike H."/>
            <person name="Koyama Y."/>
            <person name="Hagiwara H."/>
            <person name="Ito E."/>
            <person name="Fukuoka T."/>
            <person name="Imura T."/>
            <person name="Machida M."/>
            <person name="Kitamoto D."/>
        </authorList>
    </citation>
    <scope>NUCLEOTIDE SEQUENCE [LARGE SCALE GENOMIC DNA]</scope>
    <source>
        <strain evidence="3">T-34</strain>
    </source>
</reference>
<evidence type="ECO:0000313" key="3">
    <source>
        <dbReference type="Proteomes" id="UP000011976"/>
    </source>
</evidence>
<feature type="region of interest" description="Disordered" evidence="1">
    <location>
        <begin position="312"/>
        <end position="347"/>
    </location>
</feature>
<feature type="region of interest" description="Disordered" evidence="1">
    <location>
        <begin position="268"/>
        <end position="294"/>
    </location>
</feature>
<dbReference type="AlphaFoldDB" id="M9M475"/>
<proteinExistence type="predicted"/>
<feature type="region of interest" description="Disordered" evidence="1">
    <location>
        <begin position="452"/>
        <end position="475"/>
    </location>
</feature>
<sequence length="475" mass="50939">MLPIPYPSGCEVCNGRDAHWNPARWGDAQEQSPRSGYEADTGCPAVHEHGSEEERSCTSASRLGSAGTGQNPSLLFPTEVSKKKSDPATETATGKGPKAQGGGLDPTGRVFQSSPASGVESRTLHQPAGRAFKDATHQMEGRRRLASKPPQNILPLSPLQQPLLRSTFGLNWCRAATYSSGLVWDPPRRQRHISHGQDQLQTVKMCAGTAMQSTVGSLGTYLSECTCLRRAMHDRHRWDEVATLIVAWAAGSEGKGSIQALQAHEAERKAEAVGQHTLKKASRPRLDRGRLGGGPWGSLPAIPMHLHPSYAATARSPRSRSQHRPSRFHAAAPFHSRSRLPSSSAGTKSLVLPRLPSTLPPPCHAAITLLASLPRAWILSGTVGVSPHALRLILPPLLPSSPQPLSSFSPRNALASGVPFAPPQPGGDSGPSPIVSLRRHLGLHRGSPVLCIPSYPPPPHPRRWRTQKQPIVSGD</sequence>
<evidence type="ECO:0000313" key="2">
    <source>
        <dbReference type="EMBL" id="GAC75165.1"/>
    </source>
</evidence>
<dbReference type="EMBL" id="DF196780">
    <property type="protein sequence ID" value="GAC75165.1"/>
    <property type="molecule type" value="Genomic_DNA"/>
</dbReference>
<feature type="compositionally biased region" description="Basic and acidic residues" evidence="1">
    <location>
        <begin position="46"/>
        <end position="56"/>
    </location>
</feature>
<organism evidence="2 3">
    <name type="scientific">Pseudozyma antarctica (strain T-34)</name>
    <name type="common">Yeast</name>
    <name type="synonym">Candida antarctica</name>
    <dbReference type="NCBI Taxonomy" id="1151754"/>
    <lineage>
        <taxon>Eukaryota</taxon>
        <taxon>Fungi</taxon>
        <taxon>Dikarya</taxon>
        <taxon>Basidiomycota</taxon>
        <taxon>Ustilaginomycotina</taxon>
        <taxon>Ustilaginomycetes</taxon>
        <taxon>Ustilaginales</taxon>
        <taxon>Ustilaginaceae</taxon>
        <taxon>Moesziomyces</taxon>
    </lineage>
</organism>
<dbReference type="Proteomes" id="UP000011976">
    <property type="component" value="Unassembled WGS sequence"/>
</dbReference>
<name>M9M475_PSEA3</name>
<feature type="region of interest" description="Disordered" evidence="1">
    <location>
        <begin position="416"/>
        <end position="436"/>
    </location>
</feature>
<feature type="region of interest" description="Disordered" evidence="1">
    <location>
        <begin position="19"/>
        <end position="131"/>
    </location>
</feature>
<feature type="compositionally biased region" description="Polar residues" evidence="1">
    <location>
        <begin position="57"/>
        <end position="73"/>
    </location>
</feature>